<evidence type="ECO:0000313" key="3">
    <source>
        <dbReference type="Proteomes" id="UP000700596"/>
    </source>
</evidence>
<dbReference type="Gene3D" id="2.60.20.10">
    <property type="entry name" value="Crystallins"/>
    <property type="match status" value="1"/>
</dbReference>
<evidence type="ECO:0000256" key="1">
    <source>
        <dbReference type="SAM" id="SignalP"/>
    </source>
</evidence>
<keyword evidence="1" id="KW-0732">Signal</keyword>
<dbReference type="OrthoDB" id="4794970at2759"/>
<comment type="caution">
    <text evidence="2">The sequence shown here is derived from an EMBL/GenBank/DDBJ whole genome shotgun (WGS) entry which is preliminary data.</text>
</comment>
<feature type="chain" id="PRO_5040128033" evidence="1">
    <location>
        <begin position="23"/>
        <end position="116"/>
    </location>
</feature>
<evidence type="ECO:0000313" key="2">
    <source>
        <dbReference type="EMBL" id="KAH7123575.1"/>
    </source>
</evidence>
<dbReference type="AlphaFoldDB" id="A0A9P9ILI6"/>
<dbReference type="EMBL" id="JAGMWT010000008">
    <property type="protein sequence ID" value="KAH7123575.1"/>
    <property type="molecule type" value="Genomic_DNA"/>
</dbReference>
<reference evidence="2" key="1">
    <citation type="journal article" date="2021" name="Nat. Commun.">
        <title>Genetic determinants of endophytism in the Arabidopsis root mycobiome.</title>
        <authorList>
            <person name="Mesny F."/>
            <person name="Miyauchi S."/>
            <person name="Thiergart T."/>
            <person name="Pickel B."/>
            <person name="Atanasova L."/>
            <person name="Karlsson M."/>
            <person name="Huettel B."/>
            <person name="Barry K.W."/>
            <person name="Haridas S."/>
            <person name="Chen C."/>
            <person name="Bauer D."/>
            <person name="Andreopoulos W."/>
            <person name="Pangilinan J."/>
            <person name="LaButti K."/>
            <person name="Riley R."/>
            <person name="Lipzen A."/>
            <person name="Clum A."/>
            <person name="Drula E."/>
            <person name="Henrissat B."/>
            <person name="Kohler A."/>
            <person name="Grigoriev I.V."/>
            <person name="Martin F.M."/>
            <person name="Hacquard S."/>
        </authorList>
    </citation>
    <scope>NUCLEOTIDE SEQUENCE</scope>
    <source>
        <strain evidence="2">MPI-CAGE-CH-0243</strain>
    </source>
</reference>
<sequence>MLGNTFITVTAALALLSAPVLSLELMLCHDADLRGHCDNRIPMHTNGCYSSRSGTDWAGFKNDAITSLRVTNGCCDFFRNSDCELNSFLFKYCDGTNNNVGAEYNDKISSVSCTGK</sequence>
<proteinExistence type="predicted"/>
<protein>
    <submittedName>
        <fullName evidence="2">Uncharacterized protein</fullName>
    </submittedName>
</protein>
<name>A0A9P9ILI6_9PLEO</name>
<accession>A0A9P9ILI6</accession>
<dbReference type="Proteomes" id="UP000700596">
    <property type="component" value="Unassembled WGS sequence"/>
</dbReference>
<keyword evidence="3" id="KW-1185">Reference proteome</keyword>
<organism evidence="2 3">
    <name type="scientific">Dendryphion nanum</name>
    <dbReference type="NCBI Taxonomy" id="256645"/>
    <lineage>
        <taxon>Eukaryota</taxon>
        <taxon>Fungi</taxon>
        <taxon>Dikarya</taxon>
        <taxon>Ascomycota</taxon>
        <taxon>Pezizomycotina</taxon>
        <taxon>Dothideomycetes</taxon>
        <taxon>Pleosporomycetidae</taxon>
        <taxon>Pleosporales</taxon>
        <taxon>Torulaceae</taxon>
        <taxon>Dendryphion</taxon>
    </lineage>
</organism>
<gene>
    <name evidence="2" type="ORF">B0J11DRAFT_506645</name>
</gene>
<feature type="signal peptide" evidence="1">
    <location>
        <begin position="1"/>
        <end position="22"/>
    </location>
</feature>